<protein>
    <submittedName>
        <fullName evidence="1">Uncharacterized protein</fullName>
    </submittedName>
</protein>
<reference evidence="2" key="1">
    <citation type="submission" date="2017-09" db="EMBL/GenBank/DDBJ databases">
        <title>Depth-based differentiation of microbial function through sediment-hosted aquifers and enrichment of novel symbionts in the deep terrestrial subsurface.</title>
        <authorList>
            <person name="Probst A.J."/>
            <person name="Ladd B."/>
            <person name="Jarett J.K."/>
            <person name="Geller-Mcgrath D.E."/>
            <person name="Sieber C.M.K."/>
            <person name="Emerson J.B."/>
            <person name="Anantharaman K."/>
            <person name="Thomas B.C."/>
            <person name="Malmstrom R."/>
            <person name="Stieglmeier M."/>
            <person name="Klingl A."/>
            <person name="Woyke T."/>
            <person name="Ryan C.M."/>
            <person name="Banfield J.F."/>
        </authorList>
    </citation>
    <scope>NUCLEOTIDE SEQUENCE [LARGE SCALE GENOMIC DNA]</scope>
</reference>
<dbReference type="AlphaFoldDB" id="A0A2H0TJQ4"/>
<dbReference type="EMBL" id="PFCK01000016">
    <property type="protein sequence ID" value="PIR71790.1"/>
    <property type="molecule type" value="Genomic_DNA"/>
</dbReference>
<dbReference type="Proteomes" id="UP000228909">
    <property type="component" value="Unassembled WGS sequence"/>
</dbReference>
<comment type="caution">
    <text evidence="1">The sequence shown here is derived from an EMBL/GenBank/DDBJ whole genome shotgun (WGS) entry which is preliminary data.</text>
</comment>
<gene>
    <name evidence="1" type="ORF">COU43_00560</name>
</gene>
<name>A0A2H0TJQ4_9BACT</name>
<sequence>MDKIISDTENLRKQIFKSAKTISDSKTKGLVEVWLSCYYVALADNFKDDEGIKRAIDYLKTSSTNNRLVRKNWLSKLNLIIKELKEKKYTKFKIRKNNSDTPKYILQNNLLKKIKRVDKKVYILGVELNQNWQIQNCWNSCGILMRIILERALDKKDNNIKNKSGLKNKINFCLGSSIFGKSVLEALKKLDNSTKITGDIVAHDSNILLSKNDIELAIIPFRVLLADIF</sequence>
<proteinExistence type="predicted"/>
<evidence type="ECO:0000313" key="1">
    <source>
        <dbReference type="EMBL" id="PIR71790.1"/>
    </source>
</evidence>
<evidence type="ECO:0000313" key="2">
    <source>
        <dbReference type="Proteomes" id="UP000228909"/>
    </source>
</evidence>
<organism evidence="1 2">
    <name type="scientific">Candidatus Nealsonbacteria bacterium CG10_big_fil_rev_8_21_14_0_10_37_25</name>
    <dbReference type="NCBI Taxonomy" id="1974711"/>
    <lineage>
        <taxon>Bacteria</taxon>
        <taxon>Candidatus Nealsoniibacteriota</taxon>
    </lineage>
</organism>
<accession>A0A2H0TJQ4</accession>